<name>A0A9N7UYE5_PLEPL</name>
<sequence>MRLSTQLLAKGWRQTLPEEQHEWLSCDKRVLGMMKARGGALGNSASRLRAALLEQHTIDWLLRILRYLSGLDQLQMPGVAPQQSDVACLVVEAPKFSTSIFPMYFWLSLLTPLSLRRHFICGRPFRAYDVLALRLRWDTVLHARYSVPTKYQLSTSNTRRTVLYSPAPVSFFFSQFGDVSL</sequence>
<dbReference type="AlphaFoldDB" id="A0A9N7UYE5"/>
<dbReference type="InterPro" id="IPR046616">
    <property type="entry name" value="DUF6729"/>
</dbReference>
<dbReference type="Pfam" id="PF20499">
    <property type="entry name" value="DUF6729"/>
    <property type="match status" value="1"/>
</dbReference>
<reference evidence="2" key="1">
    <citation type="submission" date="2020-03" db="EMBL/GenBank/DDBJ databases">
        <authorList>
            <person name="Weist P."/>
        </authorList>
    </citation>
    <scope>NUCLEOTIDE SEQUENCE</scope>
</reference>
<keyword evidence="3" id="KW-1185">Reference proteome</keyword>
<protein>
    <recommendedName>
        <fullName evidence="1">DUF6729 domain-containing protein</fullName>
    </recommendedName>
</protein>
<dbReference type="EMBL" id="CADEAL010002274">
    <property type="protein sequence ID" value="CAB1439389.1"/>
    <property type="molecule type" value="Genomic_DNA"/>
</dbReference>
<evidence type="ECO:0000313" key="2">
    <source>
        <dbReference type="EMBL" id="CAB1439389.1"/>
    </source>
</evidence>
<comment type="caution">
    <text evidence="2">The sequence shown here is derived from an EMBL/GenBank/DDBJ whole genome shotgun (WGS) entry which is preliminary data.</text>
</comment>
<proteinExistence type="predicted"/>
<organism evidence="2 3">
    <name type="scientific">Pleuronectes platessa</name>
    <name type="common">European plaice</name>
    <dbReference type="NCBI Taxonomy" id="8262"/>
    <lineage>
        <taxon>Eukaryota</taxon>
        <taxon>Metazoa</taxon>
        <taxon>Chordata</taxon>
        <taxon>Craniata</taxon>
        <taxon>Vertebrata</taxon>
        <taxon>Euteleostomi</taxon>
        <taxon>Actinopterygii</taxon>
        <taxon>Neopterygii</taxon>
        <taxon>Teleostei</taxon>
        <taxon>Neoteleostei</taxon>
        <taxon>Acanthomorphata</taxon>
        <taxon>Carangaria</taxon>
        <taxon>Pleuronectiformes</taxon>
        <taxon>Pleuronectoidei</taxon>
        <taxon>Pleuronectidae</taxon>
        <taxon>Pleuronectes</taxon>
    </lineage>
</organism>
<evidence type="ECO:0000259" key="1">
    <source>
        <dbReference type="Pfam" id="PF20499"/>
    </source>
</evidence>
<gene>
    <name evidence="2" type="ORF">PLEPLA_LOCUS27187</name>
</gene>
<dbReference type="Proteomes" id="UP001153269">
    <property type="component" value="Unassembled WGS sequence"/>
</dbReference>
<evidence type="ECO:0000313" key="3">
    <source>
        <dbReference type="Proteomes" id="UP001153269"/>
    </source>
</evidence>
<feature type="domain" description="DUF6729" evidence="1">
    <location>
        <begin position="12"/>
        <end position="107"/>
    </location>
</feature>
<accession>A0A9N7UYE5</accession>